<dbReference type="EMBL" id="CADCXN010000003">
    <property type="protein sequence ID" value="CAA9889440.1"/>
    <property type="molecule type" value="Genomic_DNA"/>
</dbReference>
<dbReference type="InterPro" id="IPR019239">
    <property type="entry name" value="VapB_antitoxin"/>
</dbReference>
<gene>
    <name evidence="1" type="ORF">METHB2_1000010</name>
</gene>
<evidence type="ECO:0000313" key="2">
    <source>
        <dbReference type="Proteomes" id="UP000494216"/>
    </source>
</evidence>
<name>A0A8S0WLZ3_9GAMM</name>
<comment type="caution">
    <text evidence="1">The sequence shown here is derived from an EMBL/GenBank/DDBJ whole genome shotgun (WGS) entry which is preliminary data.</text>
</comment>
<reference evidence="1 2" key="1">
    <citation type="submission" date="2020-02" db="EMBL/GenBank/DDBJ databases">
        <authorList>
            <person name="Hogendoorn C."/>
        </authorList>
    </citation>
    <scope>NUCLEOTIDE SEQUENCE [LARGE SCALE GENOMIC DNA]</scope>
    <source>
        <strain evidence="1">METHB21</strain>
    </source>
</reference>
<evidence type="ECO:0008006" key="3">
    <source>
        <dbReference type="Google" id="ProtNLM"/>
    </source>
</evidence>
<organism evidence="1 2">
    <name type="scientific">Candidatus Methylobacter favarea</name>
    <dbReference type="NCBI Taxonomy" id="2707345"/>
    <lineage>
        <taxon>Bacteria</taxon>
        <taxon>Pseudomonadati</taxon>
        <taxon>Pseudomonadota</taxon>
        <taxon>Gammaproteobacteria</taxon>
        <taxon>Methylococcales</taxon>
        <taxon>Methylococcaceae</taxon>
        <taxon>Methylobacter</taxon>
    </lineage>
</organism>
<dbReference type="Pfam" id="PF09957">
    <property type="entry name" value="VapB_antitoxin"/>
    <property type="match status" value="1"/>
</dbReference>
<dbReference type="AlphaFoldDB" id="A0A8S0WLZ3"/>
<proteinExistence type="predicted"/>
<sequence>MRTNIVIDDELMNEAISLTGIHTKRELVNLALKELVQNRKKKDLFRLAGKIEFREDFDHKAARSLRHDFD</sequence>
<accession>A0A8S0WLZ3</accession>
<protein>
    <recommendedName>
        <fullName evidence="3">Type II toxin-antitoxin system VapB family antitoxin</fullName>
    </recommendedName>
</protein>
<evidence type="ECO:0000313" key="1">
    <source>
        <dbReference type="EMBL" id="CAA9889440.1"/>
    </source>
</evidence>
<keyword evidence="2" id="KW-1185">Reference proteome</keyword>
<dbReference type="Proteomes" id="UP000494216">
    <property type="component" value="Unassembled WGS sequence"/>
</dbReference>